<dbReference type="AlphaFoldDB" id="A0A1R4HVL9"/>
<dbReference type="RefSeq" id="WP_087107191.1">
    <property type="nucleotide sequence ID" value="NZ_FUKM01000023.1"/>
</dbReference>
<feature type="transmembrane region" description="Helical" evidence="1">
    <location>
        <begin position="20"/>
        <end position="41"/>
    </location>
</feature>
<reference evidence="2 3" key="1">
    <citation type="submission" date="2017-02" db="EMBL/GenBank/DDBJ databases">
        <authorList>
            <person name="Dridi B."/>
        </authorList>
    </citation>
    <scope>NUCLEOTIDE SEQUENCE [LARGE SCALE GENOMIC DNA]</scope>
    <source>
        <strain evidence="2 3">JB380</strain>
    </source>
</reference>
<dbReference type="EMBL" id="FUKM01000023">
    <property type="protein sequence ID" value="SJN11538.1"/>
    <property type="molecule type" value="Genomic_DNA"/>
</dbReference>
<accession>A0A1R4HVL9</accession>
<dbReference type="OrthoDB" id="6711255at2"/>
<keyword evidence="1" id="KW-0472">Membrane</keyword>
<feature type="transmembrane region" description="Helical" evidence="1">
    <location>
        <begin position="53"/>
        <end position="75"/>
    </location>
</feature>
<gene>
    <name evidence="2" type="ORF">CZ787_06135</name>
</gene>
<keyword evidence="1" id="KW-0812">Transmembrane</keyword>
<protein>
    <recommendedName>
        <fullName evidence="4">Phage holin, lambda family</fullName>
    </recommendedName>
</protein>
<dbReference type="Proteomes" id="UP000196331">
    <property type="component" value="Unassembled WGS sequence"/>
</dbReference>
<evidence type="ECO:0000313" key="2">
    <source>
        <dbReference type="EMBL" id="SJN11538.1"/>
    </source>
</evidence>
<organism evidence="2 3">
    <name type="scientific">Halomonas citrativorans</name>
    <dbReference type="NCBI Taxonomy" id="2742612"/>
    <lineage>
        <taxon>Bacteria</taxon>
        <taxon>Pseudomonadati</taxon>
        <taxon>Pseudomonadota</taxon>
        <taxon>Gammaproteobacteria</taxon>
        <taxon>Oceanospirillales</taxon>
        <taxon>Halomonadaceae</taxon>
        <taxon>Halomonas</taxon>
    </lineage>
</organism>
<evidence type="ECO:0008006" key="4">
    <source>
        <dbReference type="Google" id="ProtNLM"/>
    </source>
</evidence>
<feature type="transmembrane region" description="Helical" evidence="1">
    <location>
        <begin position="87"/>
        <end position="104"/>
    </location>
</feature>
<evidence type="ECO:0000256" key="1">
    <source>
        <dbReference type="SAM" id="Phobius"/>
    </source>
</evidence>
<sequence>MKPRRKEKPVMPNRDPNNWQWLVDMIPWALLAAATFSVGLIKALHDGGPWRKALMVAAMGTILSLSLYPVFLWLAVYYSLPEEHTEAVAMAPCVFLAFMGVEWIRNKADALYEVLLAFFRKWLK</sequence>
<proteinExistence type="predicted"/>
<comment type="caution">
    <text evidence="2">The sequence shown here is derived from an EMBL/GenBank/DDBJ whole genome shotgun (WGS) entry which is preliminary data.</text>
</comment>
<name>A0A1R4HVL9_9GAMM</name>
<evidence type="ECO:0000313" key="3">
    <source>
        <dbReference type="Proteomes" id="UP000196331"/>
    </source>
</evidence>
<keyword evidence="1" id="KW-1133">Transmembrane helix</keyword>